<gene>
    <name evidence="1" type="ORF">JD844_013216</name>
</gene>
<sequence>METAESRWSVSATLQALNAALQGEAGDGARGPVWFKESSTRSLRSRDFLAPQAALRAMFTNGQVPSGIAESVVSLKSPGVPPIQSCQKSTAGLTVQLERPAVFERILNAIPMYTKPPQTASGHMTEEKLCHVAELQRVALQYMAVAPGRSCSVVHVVSHEEAFQQQKVDLLWRLVAPQAILGLQTMQVTCSFCQGITNNFVLATYRLRHSQMHKASVLKYGDLSQDDTWTEIVNVLTAAAIRFEILSMNHQSQVTRDILLRCPLGVVT</sequence>
<dbReference type="Proteomes" id="UP000826234">
    <property type="component" value="Unassembled WGS sequence"/>
</dbReference>
<reference evidence="1 2" key="1">
    <citation type="journal article" date="2022" name="Gigascience">
        <title>A chromosome-level genome assembly and annotation of the desert horned lizard, Phrynosoma platyrhinos, provides insight into chromosomal rearrangements among reptiles.</title>
        <authorList>
            <person name="Koochekian N."/>
            <person name="Ascanio A."/>
            <person name="Farleigh K."/>
            <person name="Card D.C."/>
            <person name="Schield D.R."/>
            <person name="Castoe T.A."/>
            <person name="Jezkova T."/>
        </authorList>
    </citation>
    <scope>NUCLEOTIDE SEQUENCE [LARGE SCALE GENOMIC DNA]</scope>
    <source>
        <strain evidence="1">NK-2021</strain>
    </source>
</reference>
<dbReference type="PANTHER" id="PTHR16043">
    <property type="entry name" value="DALRD3 PROTEIN"/>
    <property type="match status" value="1"/>
</dbReference>
<comment type="caution">
    <text evidence="1">The sequence shown here is derived from an EMBL/GenBank/DDBJ whole genome shotgun (WGS) entry which is preliminary data.</text>
</comment>
<dbReference type="PANTHER" id="PTHR16043:SF1">
    <property type="entry name" value="DALR ANTICODON-BINDING DOMAIN-CONTAINING PROTEIN 3"/>
    <property type="match status" value="1"/>
</dbReference>
<keyword evidence="2" id="KW-1185">Reference proteome</keyword>
<protein>
    <submittedName>
        <fullName evidence="1">Uncharacterized protein</fullName>
    </submittedName>
</protein>
<evidence type="ECO:0000313" key="2">
    <source>
        <dbReference type="Proteomes" id="UP000826234"/>
    </source>
</evidence>
<organism evidence="1 2">
    <name type="scientific">Phrynosoma platyrhinos</name>
    <name type="common">Desert horned lizard</name>
    <dbReference type="NCBI Taxonomy" id="52577"/>
    <lineage>
        <taxon>Eukaryota</taxon>
        <taxon>Metazoa</taxon>
        <taxon>Chordata</taxon>
        <taxon>Craniata</taxon>
        <taxon>Vertebrata</taxon>
        <taxon>Euteleostomi</taxon>
        <taxon>Lepidosauria</taxon>
        <taxon>Squamata</taxon>
        <taxon>Bifurcata</taxon>
        <taxon>Unidentata</taxon>
        <taxon>Episquamata</taxon>
        <taxon>Toxicofera</taxon>
        <taxon>Iguania</taxon>
        <taxon>Phrynosomatidae</taxon>
        <taxon>Phrynosomatinae</taxon>
        <taxon>Phrynosoma</taxon>
    </lineage>
</organism>
<accession>A0ABQ7TMC3</accession>
<dbReference type="InterPro" id="IPR037380">
    <property type="entry name" value="DALRD3"/>
</dbReference>
<dbReference type="EMBL" id="JAIPUX010000439">
    <property type="protein sequence ID" value="KAH0630308.1"/>
    <property type="molecule type" value="Genomic_DNA"/>
</dbReference>
<evidence type="ECO:0000313" key="1">
    <source>
        <dbReference type="EMBL" id="KAH0630308.1"/>
    </source>
</evidence>
<proteinExistence type="predicted"/>
<name>A0ABQ7TMC3_PHRPL</name>